<dbReference type="AlphaFoldDB" id="A0A0D6JUY4"/>
<dbReference type="EMBL" id="CSTE01000004">
    <property type="protein sequence ID" value="CQR52543.1"/>
    <property type="molecule type" value="Genomic_DNA"/>
</dbReference>
<protein>
    <submittedName>
        <fullName evidence="1">Uncharacterized protein</fullName>
    </submittedName>
</protein>
<dbReference type="OrthoDB" id="299328at2157"/>
<name>A0A0D6JUY4_9EURY</name>
<organism evidence="1 2">
    <name type="scientific">Haloferax massiliensis</name>
    <dbReference type="NCBI Taxonomy" id="1476858"/>
    <lineage>
        <taxon>Archaea</taxon>
        <taxon>Methanobacteriati</taxon>
        <taxon>Methanobacteriota</taxon>
        <taxon>Stenosarchaea group</taxon>
        <taxon>Halobacteria</taxon>
        <taxon>Halobacteriales</taxon>
        <taxon>Haloferacaceae</taxon>
        <taxon>Haloferax</taxon>
    </lineage>
</organism>
<evidence type="ECO:0000313" key="2">
    <source>
        <dbReference type="Proteomes" id="UP000198902"/>
    </source>
</evidence>
<reference evidence="2" key="1">
    <citation type="submission" date="2015-03" db="EMBL/GenBank/DDBJ databases">
        <authorList>
            <person name="Urmite Genomes"/>
        </authorList>
    </citation>
    <scope>NUCLEOTIDE SEQUENCE [LARGE SCALE GENOMIC DNA]</scope>
    <source>
        <strain evidence="2">Arc-Hr</strain>
    </source>
</reference>
<sequence length="114" mass="12902">MTDNSDTDRPDDVPPWWDDNVEIREELDLPGYDAPKFEDDVYVHTVVEELEASHGCNIRLVDPSPSKLSTWQIRLDGEPIESVYRSRDSSANTVFSITSSSFRSLVEGAVAERE</sequence>
<proteinExistence type="predicted"/>
<accession>A0A0D6JUY4</accession>
<dbReference type="Proteomes" id="UP000198902">
    <property type="component" value="Unassembled WGS sequence"/>
</dbReference>
<gene>
    <name evidence="1" type="ORF">BN996_03191</name>
</gene>
<keyword evidence="2" id="KW-1185">Reference proteome</keyword>
<dbReference type="RefSeq" id="WP_089780651.1">
    <property type="nucleotide sequence ID" value="NZ_CABLRR010000004.1"/>
</dbReference>
<evidence type="ECO:0000313" key="1">
    <source>
        <dbReference type="EMBL" id="CQR52543.1"/>
    </source>
</evidence>